<gene>
    <name evidence="2" type="ORF">AMON00008_LOCUS1085</name>
</gene>
<evidence type="ECO:0000256" key="1">
    <source>
        <dbReference type="SAM" id="MobiDB-lite"/>
    </source>
</evidence>
<accession>A0A7S4U9Z5</accession>
<sequence>MGLRLNRLKPHVSAKMGCGAATGRRCDQAALPRGADAGGPAAPRPDGRSVGRGWEPSLTFGANGVGLKPGQQASGTETMHLEAHKGELFASFGRWMSRDFVKKDWPNMKPFIARVESAGGRWVVDMQAQGSSRYAPRMTCLKSVTFARDRHGKDLGAPVQQLVACFGLGGHGNFMLFRDDADGGAGGEQHRWHEVKYTAKCADPAGDAARAVIVHRDAVTGVDRIFALQGVRGALSGAYDPSSGAPGRVVWNEQPERLDLGSVKAKALPFRPLALAVANGKLYMSSAGWVLQRVDGPEPHWKVVVDVTSLRPTDGKLMQAVGGIRGLSAVPAPGGSGSSLLFCWNPNASSRSWILRADFEQGEDSPKVVEETAITQLAKHYLGQGTLSYTLAAYNDIMEAPWGDGTCHLIGFETVVHGAGMKSVPLDPRQTSAKHGFWAGGGFVVRKGAGDFEVMEVGGPRSSPAQADPALTAVRCYKNSPFPEEAGTVYFGGYDCNSFPSDDTAWIYKGRLR</sequence>
<proteinExistence type="predicted"/>
<dbReference type="AlphaFoldDB" id="A0A7S4U9Z5"/>
<evidence type="ECO:0000313" key="2">
    <source>
        <dbReference type="EMBL" id="CAE4561466.1"/>
    </source>
</evidence>
<organism evidence="2">
    <name type="scientific">Alexandrium monilatum</name>
    <dbReference type="NCBI Taxonomy" id="311494"/>
    <lineage>
        <taxon>Eukaryota</taxon>
        <taxon>Sar</taxon>
        <taxon>Alveolata</taxon>
        <taxon>Dinophyceae</taxon>
        <taxon>Gonyaulacales</taxon>
        <taxon>Pyrocystaceae</taxon>
        <taxon>Alexandrium</taxon>
    </lineage>
</organism>
<reference evidence="2" key="1">
    <citation type="submission" date="2021-01" db="EMBL/GenBank/DDBJ databases">
        <authorList>
            <person name="Corre E."/>
            <person name="Pelletier E."/>
            <person name="Niang G."/>
            <person name="Scheremetjew M."/>
            <person name="Finn R."/>
            <person name="Kale V."/>
            <person name="Holt S."/>
            <person name="Cochrane G."/>
            <person name="Meng A."/>
            <person name="Brown T."/>
            <person name="Cohen L."/>
        </authorList>
    </citation>
    <scope>NUCLEOTIDE SEQUENCE</scope>
    <source>
        <strain evidence="2">CCMP3105</strain>
    </source>
</reference>
<feature type="compositionally biased region" description="Low complexity" evidence="1">
    <location>
        <begin position="32"/>
        <end position="41"/>
    </location>
</feature>
<name>A0A7S4U9Z5_9DINO</name>
<protein>
    <submittedName>
        <fullName evidence="2">Uncharacterized protein</fullName>
    </submittedName>
</protein>
<feature type="region of interest" description="Disordered" evidence="1">
    <location>
        <begin position="30"/>
        <end position="55"/>
    </location>
</feature>
<dbReference type="EMBL" id="HBNR01001539">
    <property type="protein sequence ID" value="CAE4561466.1"/>
    <property type="molecule type" value="Transcribed_RNA"/>
</dbReference>